<dbReference type="PANTHER" id="PTHR13693:SF100">
    <property type="entry name" value="8-AMINO-7-OXONONANOATE SYNTHASE"/>
    <property type="match status" value="1"/>
</dbReference>
<evidence type="ECO:0000313" key="16">
    <source>
        <dbReference type="Proteomes" id="UP000295151"/>
    </source>
</evidence>
<comment type="pathway">
    <text evidence="2">Cofactor biosynthesis; biotin biosynthesis.</text>
</comment>
<protein>
    <recommendedName>
        <fullName evidence="5">8-amino-7-oxononanoate synthase</fullName>
        <ecNumber evidence="5">2.3.1.47</ecNumber>
    </recommendedName>
    <alternativeName>
        <fullName evidence="9">7-keto-8-amino-pelargonic acid synthase</fullName>
    </alternativeName>
    <alternativeName>
        <fullName evidence="10">8-amino-7-ketopelargonate synthase</fullName>
    </alternativeName>
</protein>
<dbReference type="InterPro" id="IPR015424">
    <property type="entry name" value="PyrdxlP-dep_Trfase"/>
</dbReference>
<name>A0A4R7TFJ1_9ACTN</name>
<dbReference type="PANTHER" id="PTHR13693">
    <property type="entry name" value="CLASS II AMINOTRANSFERASE/8-AMINO-7-OXONONANOATE SYNTHASE"/>
    <property type="match status" value="1"/>
</dbReference>
<dbReference type="GO" id="GO:0009102">
    <property type="term" value="P:biotin biosynthetic process"/>
    <property type="evidence" value="ECO:0007669"/>
    <property type="project" value="UniProtKB-KW"/>
</dbReference>
<keyword evidence="7" id="KW-0093">Biotin biosynthesis</keyword>
<dbReference type="SUPFAM" id="SSF53383">
    <property type="entry name" value="PLP-dependent transferases"/>
    <property type="match status" value="1"/>
</dbReference>
<dbReference type="Gene3D" id="3.90.1150.10">
    <property type="entry name" value="Aspartate Aminotransferase, domain 1"/>
    <property type="match status" value="1"/>
</dbReference>
<dbReference type="InterPro" id="IPR004839">
    <property type="entry name" value="Aminotransferase_I/II_large"/>
</dbReference>
<dbReference type="InterPro" id="IPR050087">
    <property type="entry name" value="AON_synthase_class-II"/>
</dbReference>
<dbReference type="RefSeq" id="WP_133980805.1">
    <property type="nucleotide sequence ID" value="NZ_SOCE01000001.1"/>
</dbReference>
<evidence type="ECO:0000256" key="2">
    <source>
        <dbReference type="ARBA" id="ARBA00004746"/>
    </source>
</evidence>
<evidence type="ECO:0000313" key="15">
    <source>
        <dbReference type="EMBL" id="TDU91001.1"/>
    </source>
</evidence>
<dbReference type="GO" id="GO:0030170">
    <property type="term" value="F:pyridoxal phosphate binding"/>
    <property type="evidence" value="ECO:0007669"/>
    <property type="project" value="InterPro"/>
</dbReference>
<evidence type="ECO:0000256" key="5">
    <source>
        <dbReference type="ARBA" id="ARBA00013187"/>
    </source>
</evidence>
<dbReference type="Gene3D" id="3.40.640.10">
    <property type="entry name" value="Type I PLP-dependent aspartate aminotransferase-like (Major domain)"/>
    <property type="match status" value="1"/>
</dbReference>
<dbReference type="Proteomes" id="UP000295151">
    <property type="component" value="Unassembled WGS sequence"/>
</dbReference>
<sequence length="418" mass="42109">MTGDGVAEPSKSGAAGPADSDVAGPSESGVAGPADSGVAGSSDGGLLVEWLAPKAAALESRGLTRRLRARAADEVLIDLASNDYLGLARDPRVIEAAVAAVREWGASATASRLVTGTTALHAELESSLAAYAGQSSGLVFSSGYLANLGVITALGGPGTLLVSDEHVHASIVDACRLSRSRVEIVPHNDVEAVGKALAERNEPHAVVLIESVYSVLGDAAPLEALSAVALEHGAVLLVDEAHGLGVTGNGHGSVHAAGLAGLDHVIVTMTLSKSLASQGGAVLGPAVLREHLINRARPFIFDTGLNPAACAAALAALRVLIDEPTRPDTIHTTAARLAAACNVTPSAGAVVSVPMPGPREAVHAASLCLENGVRVGSFRPPSVPDGISRLRLTAHAGLSTDDLDRACAVITTAIKEAS</sequence>
<feature type="region of interest" description="Disordered" evidence="13">
    <location>
        <begin position="1"/>
        <end position="37"/>
    </location>
</feature>
<evidence type="ECO:0000256" key="1">
    <source>
        <dbReference type="ARBA" id="ARBA00001933"/>
    </source>
</evidence>
<dbReference type="GO" id="GO:0008710">
    <property type="term" value="F:8-amino-7-oxononanoate synthase activity"/>
    <property type="evidence" value="ECO:0007669"/>
    <property type="project" value="UniProtKB-EC"/>
</dbReference>
<dbReference type="InterPro" id="IPR001917">
    <property type="entry name" value="Aminotrans_II_pyridoxalP_BS"/>
</dbReference>
<evidence type="ECO:0000256" key="10">
    <source>
        <dbReference type="ARBA" id="ARBA00033381"/>
    </source>
</evidence>
<organism evidence="15 16">
    <name type="scientific">Kribbella voronezhensis</name>
    <dbReference type="NCBI Taxonomy" id="2512212"/>
    <lineage>
        <taxon>Bacteria</taxon>
        <taxon>Bacillati</taxon>
        <taxon>Actinomycetota</taxon>
        <taxon>Actinomycetes</taxon>
        <taxon>Propionibacteriales</taxon>
        <taxon>Kribbellaceae</taxon>
        <taxon>Kribbella</taxon>
    </lineage>
</organism>
<comment type="cofactor">
    <cofactor evidence="1 12">
        <name>pyridoxal 5'-phosphate</name>
        <dbReference type="ChEBI" id="CHEBI:597326"/>
    </cofactor>
</comment>
<evidence type="ECO:0000256" key="6">
    <source>
        <dbReference type="ARBA" id="ARBA00022679"/>
    </source>
</evidence>
<evidence type="ECO:0000256" key="7">
    <source>
        <dbReference type="ARBA" id="ARBA00022756"/>
    </source>
</evidence>
<evidence type="ECO:0000259" key="14">
    <source>
        <dbReference type="Pfam" id="PF00155"/>
    </source>
</evidence>
<comment type="subunit">
    <text evidence="4">Homodimer.</text>
</comment>
<dbReference type="EC" id="2.3.1.47" evidence="5"/>
<dbReference type="Pfam" id="PF00155">
    <property type="entry name" value="Aminotran_1_2"/>
    <property type="match status" value="1"/>
</dbReference>
<dbReference type="EMBL" id="SOCE01000001">
    <property type="protein sequence ID" value="TDU91001.1"/>
    <property type="molecule type" value="Genomic_DNA"/>
</dbReference>
<comment type="caution">
    <text evidence="15">The sequence shown here is derived from an EMBL/GenBank/DDBJ whole genome shotgun (WGS) entry which is preliminary data.</text>
</comment>
<proteinExistence type="inferred from homology"/>
<feature type="compositionally biased region" description="Low complexity" evidence="13">
    <location>
        <begin position="28"/>
        <end position="37"/>
    </location>
</feature>
<evidence type="ECO:0000256" key="11">
    <source>
        <dbReference type="ARBA" id="ARBA00047715"/>
    </source>
</evidence>
<dbReference type="AlphaFoldDB" id="A0A4R7TFJ1"/>
<keyword evidence="8 12" id="KW-0663">Pyridoxal phosphate</keyword>
<feature type="domain" description="Aminotransferase class I/classII large" evidence="14">
    <location>
        <begin position="76"/>
        <end position="410"/>
    </location>
</feature>
<evidence type="ECO:0000256" key="4">
    <source>
        <dbReference type="ARBA" id="ARBA00011738"/>
    </source>
</evidence>
<evidence type="ECO:0000256" key="12">
    <source>
        <dbReference type="RuleBase" id="RU003693"/>
    </source>
</evidence>
<keyword evidence="6" id="KW-0808">Transferase</keyword>
<gene>
    <name evidence="15" type="ORF">EV138_4602</name>
</gene>
<dbReference type="InterPro" id="IPR015422">
    <property type="entry name" value="PyrdxlP-dep_Trfase_small"/>
</dbReference>
<evidence type="ECO:0000256" key="9">
    <source>
        <dbReference type="ARBA" id="ARBA00032610"/>
    </source>
</evidence>
<comment type="similarity">
    <text evidence="3">Belongs to the class-II pyridoxal-phosphate-dependent aminotransferase family. BioF subfamily.</text>
</comment>
<keyword evidence="16" id="KW-1185">Reference proteome</keyword>
<evidence type="ECO:0000256" key="3">
    <source>
        <dbReference type="ARBA" id="ARBA00010008"/>
    </source>
</evidence>
<dbReference type="InterPro" id="IPR015421">
    <property type="entry name" value="PyrdxlP-dep_Trfase_major"/>
</dbReference>
<evidence type="ECO:0000256" key="8">
    <source>
        <dbReference type="ARBA" id="ARBA00022898"/>
    </source>
</evidence>
<reference evidence="15 16" key="1">
    <citation type="submission" date="2019-03" db="EMBL/GenBank/DDBJ databases">
        <title>Genomic Encyclopedia of Type Strains, Phase III (KMG-III): the genomes of soil and plant-associated and newly described type strains.</title>
        <authorList>
            <person name="Whitman W."/>
        </authorList>
    </citation>
    <scope>NUCLEOTIDE SEQUENCE [LARGE SCALE GENOMIC DNA]</scope>
    <source>
        <strain evidence="15 16">VKM Ac-2575</strain>
    </source>
</reference>
<evidence type="ECO:0000256" key="13">
    <source>
        <dbReference type="SAM" id="MobiDB-lite"/>
    </source>
</evidence>
<dbReference type="PROSITE" id="PS00599">
    <property type="entry name" value="AA_TRANSFER_CLASS_2"/>
    <property type="match status" value="1"/>
</dbReference>
<dbReference type="OrthoDB" id="9807157at2"/>
<comment type="catalytic activity">
    <reaction evidence="11">
        <text>6-carboxyhexanoyl-[ACP] + L-alanine + H(+) = (8S)-8-amino-7-oxononanoate + holo-[ACP] + CO2</text>
        <dbReference type="Rhea" id="RHEA:42288"/>
        <dbReference type="Rhea" id="RHEA-COMP:9685"/>
        <dbReference type="Rhea" id="RHEA-COMP:9955"/>
        <dbReference type="ChEBI" id="CHEBI:15378"/>
        <dbReference type="ChEBI" id="CHEBI:16526"/>
        <dbReference type="ChEBI" id="CHEBI:57972"/>
        <dbReference type="ChEBI" id="CHEBI:64479"/>
        <dbReference type="ChEBI" id="CHEBI:78846"/>
        <dbReference type="ChEBI" id="CHEBI:149468"/>
        <dbReference type="EC" id="2.3.1.47"/>
    </reaction>
</comment>
<accession>A0A4R7TFJ1</accession>